<dbReference type="GO" id="GO:0005049">
    <property type="term" value="F:nuclear export signal receptor activity"/>
    <property type="evidence" value="ECO:0007669"/>
    <property type="project" value="InterPro"/>
</dbReference>
<protein>
    <submittedName>
        <fullName evidence="10">Exportin 7</fullName>
    </submittedName>
</protein>
<keyword evidence="5" id="KW-0963">Cytoplasm</keyword>
<dbReference type="STRING" id="57577.A0A2K3NUY7"/>
<feature type="domain" description="Exportin-7/Ran-binding protein 17 TPR repeats" evidence="9">
    <location>
        <begin position="484"/>
        <end position="678"/>
    </location>
</feature>
<comment type="similarity">
    <text evidence="3">Belongs to the exportin family.</text>
</comment>
<organism evidence="10 11">
    <name type="scientific">Trifolium pratense</name>
    <name type="common">Red clover</name>
    <dbReference type="NCBI Taxonomy" id="57577"/>
    <lineage>
        <taxon>Eukaryota</taxon>
        <taxon>Viridiplantae</taxon>
        <taxon>Streptophyta</taxon>
        <taxon>Embryophyta</taxon>
        <taxon>Tracheophyta</taxon>
        <taxon>Spermatophyta</taxon>
        <taxon>Magnoliopsida</taxon>
        <taxon>eudicotyledons</taxon>
        <taxon>Gunneridae</taxon>
        <taxon>Pentapetalae</taxon>
        <taxon>rosids</taxon>
        <taxon>fabids</taxon>
        <taxon>Fabales</taxon>
        <taxon>Fabaceae</taxon>
        <taxon>Papilionoideae</taxon>
        <taxon>50 kb inversion clade</taxon>
        <taxon>NPAAA clade</taxon>
        <taxon>Hologalegina</taxon>
        <taxon>IRL clade</taxon>
        <taxon>Trifolieae</taxon>
        <taxon>Trifolium</taxon>
    </lineage>
</organism>
<gene>
    <name evidence="10" type="primary">exportin 7</name>
    <name evidence="10" type="ORF">L195_g003323</name>
</gene>
<evidence type="ECO:0000256" key="1">
    <source>
        <dbReference type="ARBA" id="ARBA00004123"/>
    </source>
</evidence>
<evidence type="ECO:0000256" key="6">
    <source>
        <dbReference type="ARBA" id="ARBA00022927"/>
    </source>
</evidence>
<feature type="domain" description="Importin N-terminal" evidence="8">
    <location>
        <begin position="26"/>
        <end position="84"/>
    </location>
</feature>
<keyword evidence="6" id="KW-0653">Protein transport</keyword>
<reference evidence="10 11" key="1">
    <citation type="journal article" date="2014" name="Am. J. Bot.">
        <title>Genome assembly and annotation for red clover (Trifolium pratense; Fabaceae).</title>
        <authorList>
            <person name="Istvanek J."/>
            <person name="Jaros M."/>
            <person name="Krenek A."/>
            <person name="Repkova J."/>
        </authorList>
    </citation>
    <scope>NUCLEOTIDE SEQUENCE [LARGE SCALE GENOMIC DNA]</scope>
    <source>
        <strain evidence="11">cv. Tatra</strain>
        <tissue evidence="10">Young leaves</tissue>
    </source>
</reference>
<dbReference type="InterPro" id="IPR011989">
    <property type="entry name" value="ARM-like"/>
</dbReference>
<dbReference type="GO" id="GO:0031267">
    <property type="term" value="F:small GTPase binding"/>
    <property type="evidence" value="ECO:0007669"/>
    <property type="project" value="InterPro"/>
</dbReference>
<evidence type="ECO:0000256" key="4">
    <source>
        <dbReference type="ARBA" id="ARBA00022448"/>
    </source>
</evidence>
<dbReference type="PANTHER" id="PTHR12596">
    <property type="entry name" value="EXPORTIN 4,7-RELATED"/>
    <property type="match status" value="1"/>
</dbReference>
<dbReference type="InterPro" id="IPR016024">
    <property type="entry name" value="ARM-type_fold"/>
</dbReference>
<comment type="caution">
    <text evidence="10">The sequence shown here is derived from an EMBL/GenBank/DDBJ whole genome shotgun (WGS) entry which is preliminary data.</text>
</comment>
<evidence type="ECO:0000256" key="3">
    <source>
        <dbReference type="ARBA" id="ARBA00009466"/>
    </source>
</evidence>
<dbReference type="AlphaFoldDB" id="A0A2K3NUY7"/>
<dbReference type="Proteomes" id="UP000236291">
    <property type="component" value="Unassembled WGS sequence"/>
</dbReference>
<name>A0A2K3NUY7_TRIPR</name>
<keyword evidence="7" id="KW-0539">Nucleus</keyword>
<dbReference type="GO" id="GO:0005737">
    <property type="term" value="C:cytoplasm"/>
    <property type="evidence" value="ECO:0007669"/>
    <property type="project" value="UniProtKB-SubCell"/>
</dbReference>
<dbReference type="Pfam" id="PF25795">
    <property type="entry name" value="TPR_XPO7"/>
    <property type="match status" value="1"/>
</dbReference>
<evidence type="ECO:0000256" key="5">
    <source>
        <dbReference type="ARBA" id="ARBA00022490"/>
    </source>
</evidence>
<accession>A0A2K3NUY7</accession>
<dbReference type="SUPFAM" id="SSF48371">
    <property type="entry name" value="ARM repeat"/>
    <property type="match status" value="1"/>
</dbReference>
<dbReference type="GO" id="GO:0006611">
    <property type="term" value="P:protein export from nucleus"/>
    <property type="evidence" value="ECO:0007669"/>
    <property type="project" value="TreeGrafter"/>
</dbReference>
<dbReference type="PANTHER" id="PTHR12596:SF15">
    <property type="entry name" value="ARMADILLO_BETA-CATENIN-LIKE REPEAT PROTEIN"/>
    <property type="match status" value="1"/>
</dbReference>
<evidence type="ECO:0000259" key="8">
    <source>
        <dbReference type="Pfam" id="PF03810"/>
    </source>
</evidence>
<dbReference type="ExpressionAtlas" id="A0A2K3NUY7">
    <property type="expression patterns" value="baseline"/>
</dbReference>
<evidence type="ECO:0000313" key="10">
    <source>
        <dbReference type="EMBL" id="PNY06844.1"/>
    </source>
</evidence>
<keyword evidence="4" id="KW-0813">Transport</keyword>
<dbReference type="GO" id="GO:0005643">
    <property type="term" value="C:nuclear pore"/>
    <property type="evidence" value="ECO:0007669"/>
    <property type="project" value="TreeGrafter"/>
</dbReference>
<dbReference type="Gene3D" id="1.25.10.10">
    <property type="entry name" value="Leucine-rich Repeat Variant"/>
    <property type="match status" value="1"/>
</dbReference>
<feature type="non-terminal residue" evidence="10">
    <location>
        <position position="778"/>
    </location>
</feature>
<dbReference type="Pfam" id="PF03810">
    <property type="entry name" value="IBN_N"/>
    <property type="match status" value="1"/>
</dbReference>
<dbReference type="InterPro" id="IPR057947">
    <property type="entry name" value="TPR_XPO7/RBP17"/>
</dbReference>
<dbReference type="EMBL" id="ASHM01001535">
    <property type="protein sequence ID" value="PNY06844.1"/>
    <property type="molecule type" value="Genomic_DNA"/>
</dbReference>
<dbReference type="InterPro" id="IPR044189">
    <property type="entry name" value="XPO4/7-like"/>
</dbReference>
<evidence type="ECO:0000256" key="7">
    <source>
        <dbReference type="ARBA" id="ARBA00023242"/>
    </source>
</evidence>
<comment type="subcellular location">
    <subcellularLocation>
        <location evidence="2">Cytoplasm</location>
    </subcellularLocation>
    <subcellularLocation>
        <location evidence="1">Nucleus</location>
    </subcellularLocation>
</comment>
<evidence type="ECO:0000256" key="2">
    <source>
        <dbReference type="ARBA" id="ARBA00004496"/>
    </source>
</evidence>
<dbReference type="InterPro" id="IPR001494">
    <property type="entry name" value="Importin-beta_N"/>
</dbReference>
<reference evidence="10 11" key="2">
    <citation type="journal article" date="2017" name="Front. Plant Sci.">
        <title>Gene Classification and Mining of Molecular Markers Useful in Red Clover (Trifolium pratense) Breeding.</title>
        <authorList>
            <person name="Istvanek J."/>
            <person name="Dluhosova J."/>
            <person name="Dluhos P."/>
            <person name="Patkova L."/>
            <person name="Nedelnik J."/>
            <person name="Repkova J."/>
        </authorList>
    </citation>
    <scope>NUCLEOTIDE SEQUENCE [LARGE SCALE GENOMIC DNA]</scope>
    <source>
        <strain evidence="11">cv. Tatra</strain>
        <tissue evidence="10">Young leaves</tissue>
    </source>
</reference>
<sequence>METLAQLEALCERLYNSQDSVERAHAESTLKCFSSNTDYISQCQYVLDNASSPYALMLASSSLLKQVTEQSLPLQLRIDIRNILAFLLIIITRRNYLINYLASRGPELEPFVLGSLIQLLCRITKLGWLDDERFWEVVKEAMNFLSQTQHHYAIGLRILNQLVCEINQHTVGLHATRHRRIASSFRDQSLFLIFQISLTSLFKLKAEVGSKLQELSLMLSLSCLSFDFIGTSYDESSDEIGTNQIPATWKPVLEDSSTLQIFFDYYTMNQPFSKEALECLLRLASSRRSLFSDDTARLKFLSQLMLGTKEVLQTGIGHNGVDAIMKILYSLSNPVMALQPDRHSAAIQQIGLADHDNYHAFCRLLGRFKVNYQLSELVNAEGYSDWIRLVAEFTLQSLQSWKWAGSSVYYLLNLWSKSATSVRYLKSDKPNLLEEYVPKVIECFVSSRFDSVQSELSELGEDPLDNVEALQDQLEFFPYLCRFQKEANLPIPVNSYEISVVETKLAWFTHIVAAILKTKQMSGFSGESHEVLDAEISACVLQLINITDSGIHNKRYGEVSKQRLDRAILIFLQHLRTCYIGDEAVFSSKQLYSRLSELLGLHDHLLLLNVIVGKIATNLKYYTKVCKVVIDHTLSLLLDMATGYMTGKLLLKLDIVKHIILNHKREQFPFVENWECFRSRTTLYCTIGILVFMEDTQLKFKSSMEPFLQVFGRLNSTPDALFQSDAVKYAFIGLMRDLRGIAMSANSRRAYGFLFDWLYPAHMPILMKGLVHYADVPE</sequence>
<evidence type="ECO:0000259" key="9">
    <source>
        <dbReference type="Pfam" id="PF25795"/>
    </source>
</evidence>
<evidence type="ECO:0000313" key="11">
    <source>
        <dbReference type="Proteomes" id="UP000236291"/>
    </source>
</evidence>
<proteinExistence type="inferred from homology"/>